<comment type="function">
    <text evidence="3 5">Binds to 23S rRNA. Forms part of two intersubunit bridges in the 70S ribosome.</text>
</comment>
<evidence type="ECO:0000256" key="2">
    <source>
        <dbReference type="ARBA" id="ARBA00023274"/>
    </source>
</evidence>
<dbReference type="EMBL" id="NVSR01000163">
    <property type="protein sequence ID" value="PCI22325.1"/>
    <property type="molecule type" value="Genomic_DNA"/>
</dbReference>
<reference evidence="7" key="1">
    <citation type="submission" date="2017-08" db="EMBL/GenBank/DDBJ databases">
        <title>A dynamic microbial community with high functional redundancy inhabits the cold, oxic subseafloor aquifer.</title>
        <authorList>
            <person name="Tully B.J."/>
            <person name="Wheat C.G."/>
            <person name="Glazer B.T."/>
            <person name="Huber J.A."/>
        </authorList>
    </citation>
    <scope>NUCLEOTIDE SEQUENCE [LARGE SCALE GENOMIC DNA]</scope>
</reference>
<dbReference type="InterPro" id="IPR005745">
    <property type="entry name" value="Ribosomal_uL14_bac-type"/>
</dbReference>
<dbReference type="GO" id="GO:0006412">
    <property type="term" value="P:translation"/>
    <property type="evidence" value="ECO:0007669"/>
    <property type="project" value="UniProtKB-UniRule"/>
</dbReference>
<evidence type="ECO:0000256" key="1">
    <source>
        <dbReference type="ARBA" id="ARBA00022980"/>
    </source>
</evidence>
<dbReference type="HAMAP" id="MF_01367">
    <property type="entry name" value="Ribosomal_uL14"/>
    <property type="match status" value="1"/>
</dbReference>
<evidence type="ECO:0000256" key="5">
    <source>
        <dbReference type="RuleBase" id="RU003950"/>
    </source>
</evidence>
<dbReference type="SMART" id="SM01374">
    <property type="entry name" value="Ribosomal_L14"/>
    <property type="match status" value="1"/>
</dbReference>
<evidence type="ECO:0000256" key="4">
    <source>
        <dbReference type="RuleBase" id="RU003949"/>
    </source>
</evidence>
<dbReference type="Pfam" id="PF00238">
    <property type="entry name" value="Ribosomal_L14"/>
    <property type="match status" value="1"/>
</dbReference>
<dbReference type="Gene3D" id="2.40.150.20">
    <property type="entry name" value="Ribosomal protein L14"/>
    <property type="match status" value="1"/>
</dbReference>
<dbReference type="CDD" id="cd00337">
    <property type="entry name" value="Ribosomal_uL14"/>
    <property type="match status" value="1"/>
</dbReference>
<dbReference type="PANTHER" id="PTHR11761:SF3">
    <property type="entry name" value="LARGE RIBOSOMAL SUBUNIT PROTEIN UL14M"/>
    <property type="match status" value="1"/>
</dbReference>
<sequence>MIQPQTILKVIDNSGGKTARCLKILKKGAQPRYAKIGDIIVVSIQQLRKRNRLTSKVRRGDVLRAVIVQTRSIFIRQYGLAFSFQQNAIVLLEKQGKPIATRVLGITPKELKIPKFSKIVSLSVGTI</sequence>
<dbReference type="GO" id="GO:0015934">
    <property type="term" value="C:large ribosomal subunit"/>
    <property type="evidence" value="ECO:0007669"/>
    <property type="project" value="InterPro"/>
</dbReference>
<comment type="similarity">
    <text evidence="3 4">Belongs to the universal ribosomal protein uL14 family.</text>
</comment>
<gene>
    <name evidence="3 6" type="primary">rplN</name>
    <name evidence="6" type="ORF">COB67_13475</name>
</gene>
<dbReference type="AlphaFoldDB" id="A0A2A4SN46"/>
<dbReference type="SUPFAM" id="SSF50193">
    <property type="entry name" value="Ribosomal protein L14"/>
    <property type="match status" value="1"/>
</dbReference>
<dbReference type="InterPro" id="IPR036853">
    <property type="entry name" value="Ribosomal_uL14_sf"/>
</dbReference>
<name>A0A2A4SN46_9DELT</name>
<dbReference type="GO" id="GO:0070180">
    <property type="term" value="F:large ribosomal subunit rRNA binding"/>
    <property type="evidence" value="ECO:0007669"/>
    <property type="project" value="TreeGrafter"/>
</dbReference>
<comment type="subunit">
    <text evidence="3">Part of the 50S ribosomal subunit. Forms a cluster with proteins L3 and L19. In the 70S ribosome, L14 and L19 interact and together make contacts with the 16S rRNA in bridges B5 and B8.</text>
</comment>
<evidence type="ECO:0000256" key="3">
    <source>
        <dbReference type="HAMAP-Rule" id="MF_01367"/>
    </source>
</evidence>
<keyword evidence="1 3" id="KW-0689">Ribosomal protein</keyword>
<proteinExistence type="inferred from homology"/>
<dbReference type="Proteomes" id="UP000218113">
    <property type="component" value="Unassembled WGS sequence"/>
</dbReference>
<protein>
    <recommendedName>
        <fullName evidence="3">Large ribosomal subunit protein uL14</fullName>
    </recommendedName>
</protein>
<dbReference type="NCBIfam" id="TIGR01067">
    <property type="entry name" value="rplN_bact"/>
    <property type="match status" value="1"/>
</dbReference>
<keyword evidence="3 5" id="KW-0694">RNA-binding</keyword>
<dbReference type="GO" id="GO:0003735">
    <property type="term" value="F:structural constituent of ribosome"/>
    <property type="evidence" value="ECO:0007669"/>
    <property type="project" value="InterPro"/>
</dbReference>
<organism evidence="6 7">
    <name type="scientific">SAR324 cluster bacterium</name>
    <dbReference type="NCBI Taxonomy" id="2024889"/>
    <lineage>
        <taxon>Bacteria</taxon>
        <taxon>Deltaproteobacteria</taxon>
        <taxon>SAR324 cluster</taxon>
    </lineage>
</organism>
<keyword evidence="3 5" id="KW-0699">rRNA-binding</keyword>
<comment type="caution">
    <text evidence="6">The sequence shown here is derived from an EMBL/GenBank/DDBJ whole genome shotgun (WGS) entry which is preliminary data.</text>
</comment>
<dbReference type="InterPro" id="IPR000218">
    <property type="entry name" value="Ribosomal_uL14"/>
</dbReference>
<dbReference type="PANTHER" id="PTHR11761">
    <property type="entry name" value="50S/60S RIBOSOMAL PROTEIN L14/L23"/>
    <property type="match status" value="1"/>
</dbReference>
<evidence type="ECO:0000313" key="7">
    <source>
        <dbReference type="Proteomes" id="UP000218113"/>
    </source>
</evidence>
<keyword evidence="2 3" id="KW-0687">Ribonucleoprotein</keyword>
<accession>A0A2A4SN46</accession>
<evidence type="ECO:0000313" key="6">
    <source>
        <dbReference type="EMBL" id="PCI22325.1"/>
    </source>
</evidence>